<dbReference type="Proteomes" id="UP000696485">
    <property type="component" value="Unassembled WGS sequence"/>
</dbReference>
<dbReference type="PROSITE" id="PS00678">
    <property type="entry name" value="WD_REPEATS_1"/>
    <property type="match status" value="1"/>
</dbReference>
<dbReference type="PANTHER" id="PTHR19842">
    <property type="entry name" value="G BETA-LIKE PROTEIN GBL"/>
    <property type="match status" value="1"/>
</dbReference>
<evidence type="ECO:0000256" key="1">
    <source>
        <dbReference type="ARBA" id="ARBA00009890"/>
    </source>
</evidence>
<dbReference type="InterPro" id="IPR019775">
    <property type="entry name" value="WD40_repeat_CS"/>
</dbReference>
<feature type="repeat" description="WD" evidence="4">
    <location>
        <begin position="617"/>
        <end position="640"/>
    </location>
</feature>
<proteinExistence type="inferred from homology"/>
<feature type="region of interest" description="Disordered" evidence="5">
    <location>
        <begin position="1"/>
        <end position="20"/>
    </location>
</feature>
<dbReference type="GO" id="GO:0032956">
    <property type="term" value="P:regulation of actin cytoskeleton organization"/>
    <property type="evidence" value="ECO:0007669"/>
    <property type="project" value="TreeGrafter"/>
</dbReference>
<evidence type="ECO:0000256" key="4">
    <source>
        <dbReference type="PROSITE-ProRule" id="PRU00221"/>
    </source>
</evidence>
<name>A0A9P5S9J1_9FUNG</name>
<dbReference type="Pfam" id="PF00400">
    <property type="entry name" value="WD40"/>
    <property type="match status" value="4"/>
</dbReference>
<evidence type="ECO:0000256" key="3">
    <source>
        <dbReference type="ARBA" id="ARBA00022737"/>
    </source>
</evidence>
<feature type="repeat" description="WD" evidence="4">
    <location>
        <begin position="323"/>
        <end position="357"/>
    </location>
</feature>
<evidence type="ECO:0000256" key="5">
    <source>
        <dbReference type="SAM" id="MobiDB-lite"/>
    </source>
</evidence>
<dbReference type="InterPro" id="IPR037588">
    <property type="entry name" value="MLST8"/>
</dbReference>
<dbReference type="EMBL" id="JAAAUY010001487">
    <property type="protein sequence ID" value="KAF9322659.1"/>
    <property type="molecule type" value="Genomic_DNA"/>
</dbReference>
<evidence type="ECO:0000313" key="7">
    <source>
        <dbReference type="Proteomes" id="UP000696485"/>
    </source>
</evidence>
<keyword evidence="7" id="KW-1185">Reference proteome</keyword>
<dbReference type="SMART" id="SM00320">
    <property type="entry name" value="WD40"/>
    <property type="match status" value="6"/>
</dbReference>
<dbReference type="GO" id="GO:0031932">
    <property type="term" value="C:TORC2 complex"/>
    <property type="evidence" value="ECO:0007669"/>
    <property type="project" value="InterPro"/>
</dbReference>
<keyword evidence="3" id="KW-0677">Repeat</keyword>
<dbReference type="PANTHER" id="PTHR19842:SF0">
    <property type="entry name" value="TARGET OF RAPAMYCIN COMPLEX SUBUNIT LST8"/>
    <property type="match status" value="1"/>
</dbReference>
<dbReference type="GO" id="GO:0031929">
    <property type="term" value="P:TOR signaling"/>
    <property type="evidence" value="ECO:0007669"/>
    <property type="project" value="InterPro"/>
</dbReference>
<dbReference type="InterPro" id="IPR036322">
    <property type="entry name" value="WD40_repeat_dom_sf"/>
</dbReference>
<dbReference type="AlphaFoldDB" id="A0A9P5S9J1"/>
<dbReference type="Gene3D" id="2.130.10.10">
    <property type="entry name" value="YVTN repeat-like/Quinoprotein amine dehydrogenase"/>
    <property type="match status" value="1"/>
</dbReference>
<evidence type="ECO:0000313" key="6">
    <source>
        <dbReference type="EMBL" id="KAF9322659.1"/>
    </source>
</evidence>
<dbReference type="SUPFAM" id="SSF50978">
    <property type="entry name" value="WD40 repeat-like"/>
    <property type="match status" value="1"/>
</dbReference>
<sequence length="702" mass="78835">MQQQVQPDVSGDETETDDDHFMDGIESVQDAKDYVMDDIESVRNAKDHVMDGTESVKDAKDHFMTECDGFDEDFDYNADYILGGEFEIPSGIVPQVFQDIDYQAKMDESYQASVGQALLYQKQAKERLRRRGRQTHFRPARNTVQNITQEELEYITWRVQECTQRLEPVDWEIIAGEANREYRSYKPIPVESWQRAFEDMISVYGKKPKRISDSTQFGRLTRSRELGSRSGGRFGVRDHMHLTLLKSYQFATTFNFSSASVVDMVIKCDGPNVKLAIANVATQDAYNRPGNLVFCDLQGGFCKHMAGHESFDESESAFKTVTVNDVKLSYSKKFLYSGGDDGKSMVWDAETGKLLDQIADYRRSDQDVPVRVNRVAVVEDSIAHEDIFATCSSEGGINIYKVNEEGKVCMKNRPLVIPGAKRIISSLAFGHGHFWDILVAGVEGPDIGSTCNADHQQGQIVFFDANYITKPTDLGFRQAGHKALPRSVSCLAFSASGEFVVCGTSGRTSGEEDENGDGIIRIFDVRNTKEIQSAITRHEDVNLVDFSPCGHYVISCSHTNEITVFDRRFLPPKPEYRPLHVWRHPDPENGEQHVGITSAIWWPTFRQQGLCTSSQAMLMTGGGDGCVRLWDLRAATEDAHLWSMNGRVGPIARVAAAPELEHIFVGGDTGAVNVFTIDQGIVSQYEREPMHFVDEYDEETEI</sequence>
<dbReference type="GO" id="GO:0031931">
    <property type="term" value="C:TORC1 complex"/>
    <property type="evidence" value="ECO:0007669"/>
    <property type="project" value="InterPro"/>
</dbReference>
<accession>A0A9P5S9J1</accession>
<dbReference type="InterPro" id="IPR015943">
    <property type="entry name" value="WD40/YVTN_repeat-like_dom_sf"/>
</dbReference>
<evidence type="ECO:0000256" key="2">
    <source>
        <dbReference type="ARBA" id="ARBA00022574"/>
    </source>
</evidence>
<comment type="similarity">
    <text evidence="1">Belongs to the WD repeat LST8 family.</text>
</comment>
<gene>
    <name evidence="6" type="ORF">BG006_002168</name>
</gene>
<organism evidence="6 7">
    <name type="scientific">Podila minutissima</name>
    <dbReference type="NCBI Taxonomy" id="64525"/>
    <lineage>
        <taxon>Eukaryota</taxon>
        <taxon>Fungi</taxon>
        <taxon>Fungi incertae sedis</taxon>
        <taxon>Mucoromycota</taxon>
        <taxon>Mortierellomycotina</taxon>
        <taxon>Mortierellomycetes</taxon>
        <taxon>Mortierellales</taxon>
        <taxon>Mortierellaceae</taxon>
        <taxon>Podila</taxon>
    </lineage>
</organism>
<comment type="caution">
    <text evidence="6">The sequence shown here is derived from an EMBL/GenBank/DDBJ whole genome shotgun (WGS) entry which is preliminary data.</text>
</comment>
<protein>
    <submittedName>
        <fullName evidence="6">Uncharacterized protein</fullName>
    </submittedName>
</protein>
<reference evidence="6" key="1">
    <citation type="journal article" date="2020" name="Fungal Divers.">
        <title>Resolving the Mortierellaceae phylogeny through synthesis of multi-gene phylogenetics and phylogenomics.</title>
        <authorList>
            <person name="Vandepol N."/>
            <person name="Liber J."/>
            <person name="Desiro A."/>
            <person name="Na H."/>
            <person name="Kennedy M."/>
            <person name="Barry K."/>
            <person name="Grigoriev I.V."/>
            <person name="Miller A.N."/>
            <person name="O'Donnell K."/>
            <person name="Stajich J.E."/>
            <person name="Bonito G."/>
        </authorList>
    </citation>
    <scope>NUCLEOTIDE SEQUENCE</scope>
    <source>
        <strain evidence="6">NVP1</strain>
    </source>
</reference>
<keyword evidence="2 4" id="KW-0853">WD repeat</keyword>
<dbReference type="InterPro" id="IPR001680">
    <property type="entry name" value="WD40_rpt"/>
</dbReference>
<dbReference type="PROSITE" id="PS50082">
    <property type="entry name" value="WD_REPEATS_2"/>
    <property type="match status" value="2"/>
</dbReference>